<keyword evidence="7" id="KW-1185">Reference proteome</keyword>
<dbReference type="Pfam" id="PF06458">
    <property type="entry name" value="MucBP"/>
    <property type="match status" value="1"/>
</dbReference>
<evidence type="ECO:0000313" key="6">
    <source>
        <dbReference type="EMBL" id="USS93280.1"/>
    </source>
</evidence>
<feature type="region of interest" description="Disordered" evidence="2">
    <location>
        <begin position="114"/>
        <end position="210"/>
    </location>
</feature>
<protein>
    <submittedName>
        <fullName evidence="6">MucBP domain-containing protein</fullName>
    </submittedName>
</protein>
<dbReference type="EMBL" id="CP097478">
    <property type="protein sequence ID" value="USS93280.1"/>
    <property type="molecule type" value="Genomic_DNA"/>
</dbReference>
<proteinExistence type="predicted"/>
<feature type="chain" id="PRO_5045857858" evidence="4">
    <location>
        <begin position="27"/>
        <end position="245"/>
    </location>
</feature>
<evidence type="ECO:0000256" key="1">
    <source>
        <dbReference type="ARBA" id="ARBA00022737"/>
    </source>
</evidence>
<feature type="compositionally biased region" description="Polar residues" evidence="2">
    <location>
        <begin position="114"/>
        <end position="123"/>
    </location>
</feature>
<evidence type="ECO:0000256" key="2">
    <source>
        <dbReference type="SAM" id="MobiDB-lite"/>
    </source>
</evidence>
<keyword evidence="3" id="KW-0472">Membrane</keyword>
<feature type="domain" description="MucBP" evidence="5">
    <location>
        <begin position="41"/>
        <end position="92"/>
    </location>
</feature>
<feature type="transmembrane region" description="Helical" evidence="3">
    <location>
        <begin position="215"/>
        <end position="237"/>
    </location>
</feature>
<dbReference type="Proteomes" id="UP001057532">
    <property type="component" value="Chromosome"/>
</dbReference>
<feature type="compositionally biased region" description="Polar residues" evidence="2">
    <location>
        <begin position="133"/>
        <end position="160"/>
    </location>
</feature>
<gene>
    <name evidence="6" type="ORF">M8332_06750</name>
</gene>
<dbReference type="InterPro" id="IPR009459">
    <property type="entry name" value="MucBP_dom"/>
</dbReference>
<reference evidence="6" key="1">
    <citation type="submission" date="2022-05" db="EMBL/GenBank/DDBJ databases">
        <authorList>
            <person name="Oliphant S.A."/>
            <person name="Watson-Haigh N.S."/>
            <person name="Sumby K.M."/>
            <person name="Gardner J.M."/>
            <person name="Jiranek V."/>
        </authorList>
    </citation>
    <scope>NUCLEOTIDE SEQUENCE</scope>
    <source>
        <strain evidence="6">Ru20-1</strain>
    </source>
</reference>
<sequence>MKKQKLIATVMLATTIGSLGFIPTVANPMISQAATNVSQGKIIVHYVDQTGKSIRPATTATGATGTRYVADVPAISGYSYFRIENGQNDNNGPEMVFGGDDGVTDVSEMTIVYTATGNSSKQTPAPGKATGENGRSQTSSQHENEQAVQGTQPHANNSATSEKKQRASTKQGANQQQAPSNNQQQTDQQTKATKKKKATKQQPAKQASKRNQHGIFLWGVAGLIGLAIVGGVAWKWLRKPRQTKH</sequence>
<accession>A0ABY5C7F1</accession>
<name>A0ABY5C7F1_9LACO</name>
<keyword evidence="3" id="KW-0812">Transmembrane</keyword>
<evidence type="ECO:0000256" key="3">
    <source>
        <dbReference type="SAM" id="Phobius"/>
    </source>
</evidence>
<feature type="signal peptide" evidence="4">
    <location>
        <begin position="1"/>
        <end position="26"/>
    </location>
</feature>
<keyword evidence="3" id="KW-1133">Transmembrane helix</keyword>
<dbReference type="Gene3D" id="3.10.20.320">
    <property type="entry name" value="Putative peptidoglycan bound protein (lpxtg motif)"/>
    <property type="match status" value="1"/>
</dbReference>
<evidence type="ECO:0000259" key="5">
    <source>
        <dbReference type="Pfam" id="PF06458"/>
    </source>
</evidence>
<feature type="compositionally biased region" description="Low complexity" evidence="2">
    <location>
        <begin position="173"/>
        <end position="191"/>
    </location>
</feature>
<evidence type="ECO:0000256" key="4">
    <source>
        <dbReference type="SAM" id="SignalP"/>
    </source>
</evidence>
<keyword evidence="1" id="KW-0677">Repeat</keyword>
<dbReference type="RefSeq" id="WP_252780094.1">
    <property type="nucleotide sequence ID" value="NZ_CP097478.1"/>
</dbReference>
<organism evidence="6 7">
    <name type="scientific">Fructilactobacillus ixorae</name>
    <dbReference type="NCBI Taxonomy" id="1750535"/>
    <lineage>
        <taxon>Bacteria</taxon>
        <taxon>Bacillati</taxon>
        <taxon>Bacillota</taxon>
        <taxon>Bacilli</taxon>
        <taxon>Lactobacillales</taxon>
        <taxon>Lactobacillaceae</taxon>
        <taxon>Fructilactobacillus</taxon>
    </lineage>
</organism>
<keyword evidence="4" id="KW-0732">Signal</keyword>
<evidence type="ECO:0000313" key="7">
    <source>
        <dbReference type="Proteomes" id="UP001057532"/>
    </source>
</evidence>